<proteinExistence type="predicted"/>
<protein>
    <submittedName>
        <fullName evidence="1">Uncharacterized protein</fullName>
    </submittedName>
</protein>
<gene>
    <name evidence="1" type="ORF">FGG12_05885</name>
</gene>
<organism evidence="1 2">
    <name type="scientific">Cupriavidus campinensis</name>
    <dbReference type="NCBI Taxonomy" id="151783"/>
    <lineage>
        <taxon>Bacteria</taxon>
        <taxon>Pseudomonadati</taxon>
        <taxon>Pseudomonadota</taxon>
        <taxon>Betaproteobacteria</taxon>
        <taxon>Burkholderiales</taxon>
        <taxon>Burkholderiaceae</taxon>
        <taxon>Cupriavidus</taxon>
    </lineage>
</organism>
<reference evidence="1 2" key="1">
    <citation type="submission" date="2019-05" db="EMBL/GenBank/DDBJ databases">
        <title>Whole genome sequence analysis of Cupriavidus campinensis S14E4C strain.</title>
        <authorList>
            <person name="Abbaszade G."/>
            <person name="Szabo A."/>
            <person name="Toumi M."/>
            <person name="Toth E."/>
        </authorList>
    </citation>
    <scope>NUCLEOTIDE SEQUENCE [LARGE SCALE GENOMIC DNA]</scope>
    <source>
        <strain evidence="1 2">S14E4C</strain>
    </source>
</reference>
<dbReference type="RefSeq" id="WP_144196693.1">
    <property type="nucleotide sequence ID" value="NZ_VCIZ01000002.1"/>
</dbReference>
<dbReference type="EMBL" id="VCIZ01000002">
    <property type="protein sequence ID" value="TSP14000.1"/>
    <property type="molecule type" value="Genomic_DNA"/>
</dbReference>
<evidence type="ECO:0000313" key="1">
    <source>
        <dbReference type="EMBL" id="TSP14000.1"/>
    </source>
</evidence>
<evidence type="ECO:0000313" key="2">
    <source>
        <dbReference type="Proteomes" id="UP000318943"/>
    </source>
</evidence>
<keyword evidence="2" id="KW-1185">Reference proteome</keyword>
<accession>A0ABY3ESX2</accession>
<dbReference type="Proteomes" id="UP000318943">
    <property type="component" value="Unassembled WGS sequence"/>
</dbReference>
<name>A0ABY3ESX2_9BURK</name>
<sequence length="117" mass="12929">MEVPVIGFIPPIVGIDGEFNTFRLGIAFCKKIKPGDEVFLMDEKKRAVIGRAEVTKMDSGGLGEMCLVHANKNHTEVSGAAGEGAHERLFAYIQRIYGPHIATPQKKATVIYMRRLE</sequence>
<comment type="caution">
    <text evidence="1">The sequence shown here is derived from an EMBL/GenBank/DDBJ whole genome shotgun (WGS) entry which is preliminary data.</text>
</comment>